<accession>A0A8D8CE85</accession>
<organism evidence="2">
    <name type="scientific">Culex pipiens</name>
    <name type="common">House mosquito</name>
    <dbReference type="NCBI Taxonomy" id="7175"/>
    <lineage>
        <taxon>Eukaryota</taxon>
        <taxon>Metazoa</taxon>
        <taxon>Ecdysozoa</taxon>
        <taxon>Arthropoda</taxon>
        <taxon>Hexapoda</taxon>
        <taxon>Insecta</taxon>
        <taxon>Pterygota</taxon>
        <taxon>Neoptera</taxon>
        <taxon>Endopterygota</taxon>
        <taxon>Diptera</taxon>
        <taxon>Nematocera</taxon>
        <taxon>Culicoidea</taxon>
        <taxon>Culicidae</taxon>
        <taxon>Culicinae</taxon>
        <taxon>Culicini</taxon>
        <taxon>Culex</taxon>
        <taxon>Culex</taxon>
    </lineage>
</organism>
<keyword evidence="1" id="KW-0732">Signal</keyword>
<dbReference type="EMBL" id="HBUE01156454">
    <property type="protein sequence ID" value="CAG6507988.1"/>
    <property type="molecule type" value="Transcribed_RNA"/>
</dbReference>
<evidence type="ECO:0000256" key="1">
    <source>
        <dbReference type="SAM" id="SignalP"/>
    </source>
</evidence>
<sequence>MRGKLVFARLLLLLCCLLPATHKHRGCLRPGLAENWSADRSRLSGAASCDHRSSASAAASSYCRLTVAGTREAALGNRRFCAVAVSAASKTWCLAPPATAGTENRRRKRRNIALKNSRKRQLVNTTDSYRV</sequence>
<dbReference type="EMBL" id="HBUE01261558">
    <property type="protein sequence ID" value="CAG6559336.1"/>
    <property type="molecule type" value="Transcribed_RNA"/>
</dbReference>
<name>A0A8D8CE85_CULPI</name>
<dbReference type="EMBL" id="HBUE01122917">
    <property type="protein sequence ID" value="CAG6493165.1"/>
    <property type="molecule type" value="Transcribed_RNA"/>
</dbReference>
<reference evidence="2" key="1">
    <citation type="submission" date="2021-05" db="EMBL/GenBank/DDBJ databases">
        <authorList>
            <person name="Alioto T."/>
            <person name="Alioto T."/>
            <person name="Gomez Garrido J."/>
        </authorList>
    </citation>
    <scope>NUCLEOTIDE SEQUENCE</scope>
</reference>
<feature type="signal peptide" evidence="1">
    <location>
        <begin position="1"/>
        <end position="23"/>
    </location>
</feature>
<protein>
    <submittedName>
        <fullName evidence="2">(northern house mosquito) hypothetical protein</fullName>
    </submittedName>
</protein>
<proteinExistence type="predicted"/>
<dbReference type="AlphaFoldDB" id="A0A8D8CE85"/>
<evidence type="ECO:0000313" key="2">
    <source>
        <dbReference type="EMBL" id="CAG6493164.1"/>
    </source>
</evidence>
<feature type="chain" id="PRO_5036427941" evidence="1">
    <location>
        <begin position="24"/>
        <end position="131"/>
    </location>
</feature>
<dbReference type="EMBL" id="HBUE01122915">
    <property type="protein sequence ID" value="CAG6493164.1"/>
    <property type="molecule type" value="Transcribed_RNA"/>
</dbReference>